<evidence type="ECO:0000313" key="2">
    <source>
        <dbReference type="EMBL" id="MBO0356893.1"/>
    </source>
</evidence>
<evidence type="ECO:0000313" key="3">
    <source>
        <dbReference type="Proteomes" id="UP000664144"/>
    </source>
</evidence>
<reference evidence="2" key="1">
    <citation type="submission" date="2021-03" db="EMBL/GenBank/DDBJ databases">
        <authorList>
            <person name="Kim M.K."/>
        </authorList>
    </citation>
    <scope>NUCLEOTIDE SEQUENCE</scope>
    <source>
        <strain evidence="2">BT186</strain>
    </source>
</reference>
<dbReference type="Pfam" id="PF22481">
    <property type="entry name" value="DUF6985"/>
    <property type="match status" value="1"/>
</dbReference>
<dbReference type="AlphaFoldDB" id="A0A939JBK7"/>
<dbReference type="RefSeq" id="WP_206980841.1">
    <property type="nucleotide sequence ID" value="NZ_JAFLQZ010000002.1"/>
</dbReference>
<keyword evidence="3" id="KW-1185">Reference proteome</keyword>
<proteinExistence type="predicted"/>
<evidence type="ECO:0000259" key="1">
    <source>
        <dbReference type="Pfam" id="PF22481"/>
    </source>
</evidence>
<sequence>MSDWKDTLHIEHEDLMAEVSVDLFEKHASVPVLFEGVTELTPLTEAALDALLQRLPSLERLIVDTAFEHYQRVAEGFKTIYGRPLDMPVVTDAIALLPYYHPYTIYLPEEPELGRFGIGFGCEWEEEHGFGIQFRNWQIVEIGGDAEAFSFYD</sequence>
<dbReference type="InterPro" id="IPR054254">
    <property type="entry name" value="DUF6985"/>
</dbReference>
<accession>A0A939JBK7</accession>
<protein>
    <recommendedName>
        <fullName evidence="1">DUF6985 domain-containing protein</fullName>
    </recommendedName>
</protein>
<dbReference type="EMBL" id="JAFLQZ010000002">
    <property type="protein sequence ID" value="MBO0356893.1"/>
    <property type="molecule type" value="Genomic_DNA"/>
</dbReference>
<organism evidence="2 3">
    <name type="scientific">Hymenobacter telluris</name>
    <dbReference type="NCBI Taxonomy" id="2816474"/>
    <lineage>
        <taxon>Bacteria</taxon>
        <taxon>Pseudomonadati</taxon>
        <taxon>Bacteroidota</taxon>
        <taxon>Cytophagia</taxon>
        <taxon>Cytophagales</taxon>
        <taxon>Hymenobacteraceae</taxon>
        <taxon>Hymenobacter</taxon>
    </lineage>
</organism>
<feature type="domain" description="DUF6985" evidence="1">
    <location>
        <begin position="16"/>
        <end position="146"/>
    </location>
</feature>
<comment type="caution">
    <text evidence="2">The sequence shown here is derived from an EMBL/GenBank/DDBJ whole genome shotgun (WGS) entry which is preliminary data.</text>
</comment>
<name>A0A939JBK7_9BACT</name>
<gene>
    <name evidence="2" type="ORF">J0X19_02955</name>
</gene>
<dbReference type="Proteomes" id="UP000664144">
    <property type="component" value="Unassembled WGS sequence"/>
</dbReference>